<keyword evidence="2" id="KW-0808">Transferase</keyword>
<organism evidence="2 3">
    <name type="scientific">Skeletonema marinoi</name>
    <dbReference type="NCBI Taxonomy" id="267567"/>
    <lineage>
        <taxon>Eukaryota</taxon>
        <taxon>Sar</taxon>
        <taxon>Stramenopiles</taxon>
        <taxon>Ochrophyta</taxon>
        <taxon>Bacillariophyta</taxon>
        <taxon>Coscinodiscophyceae</taxon>
        <taxon>Thalassiosirophycidae</taxon>
        <taxon>Thalassiosirales</taxon>
        <taxon>Skeletonemataceae</taxon>
        <taxon>Skeletonema</taxon>
        <taxon>Skeletonema marinoi-dohrnii complex</taxon>
    </lineage>
</organism>
<keyword evidence="3" id="KW-1185">Reference proteome</keyword>
<gene>
    <name evidence="2" type="ORF">QTG54_016418</name>
</gene>
<feature type="transmembrane region" description="Helical" evidence="1">
    <location>
        <begin position="30"/>
        <end position="51"/>
    </location>
</feature>
<reference evidence="2" key="1">
    <citation type="submission" date="2023-06" db="EMBL/GenBank/DDBJ databases">
        <title>Survivors Of The Sea: Transcriptome response of Skeletonema marinoi to long-term dormancy.</title>
        <authorList>
            <person name="Pinder M.I.M."/>
            <person name="Kourtchenko O."/>
            <person name="Robertson E.K."/>
            <person name="Larsson T."/>
            <person name="Maumus F."/>
            <person name="Osuna-Cruz C.M."/>
            <person name="Vancaester E."/>
            <person name="Stenow R."/>
            <person name="Vandepoele K."/>
            <person name="Ploug H."/>
            <person name="Bruchert V."/>
            <person name="Godhe A."/>
            <person name="Topel M."/>
        </authorList>
    </citation>
    <scope>NUCLEOTIDE SEQUENCE</scope>
    <source>
        <strain evidence="2">R05AC</strain>
    </source>
</reference>
<keyword evidence="1" id="KW-0812">Transmembrane</keyword>
<dbReference type="GO" id="GO:0016757">
    <property type="term" value="F:glycosyltransferase activity"/>
    <property type="evidence" value="ECO:0007669"/>
    <property type="project" value="UniProtKB-KW"/>
</dbReference>
<dbReference type="PANTHER" id="PTHR31485:SF7">
    <property type="entry name" value="PEPTIDYL SERINE ALPHA-GALACTOSYLTRANSFERASE"/>
    <property type="match status" value="1"/>
</dbReference>
<evidence type="ECO:0000256" key="1">
    <source>
        <dbReference type="SAM" id="Phobius"/>
    </source>
</evidence>
<evidence type="ECO:0000313" key="2">
    <source>
        <dbReference type="EMBL" id="KAK1732880.1"/>
    </source>
</evidence>
<proteinExistence type="predicted"/>
<evidence type="ECO:0000313" key="3">
    <source>
        <dbReference type="Proteomes" id="UP001224775"/>
    </source>
</evidence>
<dbReference type="Proteomes" id="UP001224775">
    <property type="component" value="Unassembled WGS sequence"/>
</dbReference>
<accession>A0AAD8XT14</accession>
<protein>
    <submittedName>
        <fullName evidence="2">Peptidyl serine alpha-galactosyltransferase</fullName>
        <ecNumber evidence="2">2.4.1.-</ecNumber>
    </submittedName>
</protein>
<dbReference type="AlphaFoldDB" id="A0AAD8XT14"/>
<name>A0AAD8XT14_9STRA</name>
<dbReference type="InterPro" id="IPR044845">
    <property type="entry name" value="HPAT/SRGT1-like"/>
</dbReference>
<sequence length="499" mass="57352">MPQPARQQVRRVVAGHSRQSKKQFFRPETFFVLLIFVIVIAWLSVFLGIYLPAANNNTTTSAEDTHHQLLKGSADNSAASGSEEDFPDHYLTFSTSCSASQNWQSFMLFFFAHKVNQPGDVIRIASGCSDQQKQMLEDFHESVIKKLSPNFHVHFTPDFTKISGDNYKYYNKPFGVRHFMTHWLKYDESNDRLKNSIIMILDPDMILLRPLTYDFTSSNVMIHRSERGPPKVKKVMHGQPWASLYAFGDGPFKQDLNYVFSNHTDSPALKATDDERRNNYPGGPPYMATGKDMWSIVSAWTELVPNVHHVYKHLLGEMYGWSLGAAHVGLPHTLAESFMISATQIGRGEGWQLIDALKDDEVCEYSVMKEYEDKLPYTMHFCQNYWLGKWFIGKYRLDSDFLKCDKTLLMEPPKDIARQFDFYIRPGGKPYGVKEPVRPEVAKREAFMICQLISRFNDAAAWFKDTTCEEGTANHEKSFIFHHSLDPDNNDGGEKKAKW</sequence>
<keyword evidence="1" id="KW-1133">Transmembrane helix</keyword>
<keyword evidence="1" id="KW-0472">Membrane</keyword>
<keyword evidence="2" id="KW-0328">Glycosyltransferase</keyword>
<dbReference type="EMBL" id="JATAAI010000056">
    <property type="protein sequence ID" value="KAK1732880.1"/>
    <property type="molecule type" value="Genomic_DNA"/>
</dbReference>
<comment type="caution">
    <text evidence="2">The sequence shown here is derived from an EMBL/GenBank/DDBJ whole genome shotgun (WGS) entry which is preliminary data.</text>
</comment>
<dbReference type="PANTHER" id="PTHR31485">
    <property type="entry name" value="PEPTIDYL SERINE ALPHA-GALACTOSYLTRANSFERASE"/>
    <property type="match status" value="1"/>
</dbReference>
<dbReference type="EC" id="2.4.1.-" evidence="2"/>